<proteinExistence type="predicted"/>
<sequence>MWNVNDSCLAMVNDYWKARFVGCPTYILNKKVQLLKGKLRIWTREHFGDVHFNVRNNQEILKNIQDRIQIEGWSEDLSSKEKLALENLEKALTVEEIFWHEKSRSDWNLQGDRNTAYFHKLDKIKGSRNFITHLVVGDDTQLDPDDIS</sequence>
<accession>A0AAV0YRI5</accession>
<gene>
    <name evidence="1" type="ORF">VFH_I317120</name>
</gene>
<dbReference type="Proteomes" id="UP001157006">
    <property type="component" value="Chromosome 1L"/>
</dbReference>
<dbReference type="EMBL" id="OX451736">
    <property type="protein sequence ID" value="CAI8587798.1"/>
    <property type="molecule type" value="Genomic_DNA"/>
</dbReference>
<keyword evidence="2" id="KW-1185">Reference proteome</keyword>
<name>A0AAV0YRI5_VICFA</name>
<evidence type="ECO:0008006" key="3">
    <source>
        <dbReference type="Google" id="ProtNLM"/>
    </source>
</evidence>
<evidence type="ECO:0000313" key="2">
    <source>
        <dbReference type="Proteomes" id="UP001157006"/>
    </source>
</evidence>
<organism evidence="1 2">
    <name type="scientific">Vicia faba</name>
    <name type="common">Broad bean</name>
    <name type="synonym">Faba vulgaris</name>
    <dbReference type="NCBI Taxonomy" id="3906"/>
    <lineage>
        <taxon>Eukaryota</taxon>
        <taxon>Viridiplantae</taxon>
        <taxon>Streptophyta</taxon>
        <taxon>Embryophyta</taxon>
        <taxon>Tracheophyta</taxon>
        <taxon>Spermatophyta</taxon>
        <taxon>Magnoliopsida</taxon>
        <taxon>eudicotyledons</taxon>
        <taxon>Gunneridae</taxon>
        <taxon>Pentapetalae</taxon>
        <taxon>rosids</taxon>
        <taxon>fabids</taxon>
        <taxon>Fabales</taxon>
        <taxon>Fabaceae</taxon>
        <taxon>Papilionoideae</taxon>
        <taxon>50 kb inversion clade</taxon>
        <taxon>NPAAA clade</taxon>
        <taxon>Hologalegina</taxon>
        <taxon>IRL clade</taxon>
        <taxon>Fabeae</taxon>
        <taxon>Vicia</taxon>
    </lineage>
</organism>
<dbReference type="AlphaFoldDB" id="A0AAV0YRI5"/>
<reference evidence="1 2" key="1">
    <citation type="submission" date="2023-01" db="EMBL/GenBank/DDBJ databases">
        <authorList>
            <person name="Kreplak J."/>
        </authorList>
    </citation>
    <scope>NUCLEOTIDE SEQUENCE [LARGE SCALE GENOMIC DNA]</scope>
</reference>
<protein>
    <recommendedName>
        <fullName evidence="3">RNA-directed DNA polymerase (Reverse transcriptase)</fullName>
    </recommendedName>
</protein>
<evidence type="ECO:0000313" key="1">
    <source>
        <dbReference type="EMBL" id="CAI8587798.1"/>
    </source>
</evidence>